<comment type="caution">
    <text evidence="2">The sequence shown here is derived from an EMBL/GenBank/DDBJ whole genome shotgun (WGS) entry which is preliminary data.</text>
</comment>
<protein>
    <submittedName>
        <fullName evidence="2">Alkyl hydroperoxide reductase AhpD</fullName>
    </submittedName>
</protein>
<dbReference type="InterPro" id="IPR004675">
    <property type="entry name" value="AhpD_core"/>
</dbReference>
<proteinExistence type="predicted"/>
<name>A0ABQ4NB16_9BACL</name>
<gene>
    <name evidence="2" type="ORF">PACILC2_39940</name>
</gene>
<dbReference type="Pfam" id="PF02627">
    <property type="entry name" value="CMD"/>
    <property type="match status" value="1"/>
</dbReference>
<dbReference type="PANTHER" id="PTHR34846">
    <property type="entry name" value="4-CARBOXYMUCONOLACTONE DECARBOXYLASE FAMILY PROTEIN (AFU_ORTHOLOGUE AFUA_6G11590)"/>
    <property type="match status" value="1"/>
</dbReference>
<dbReference type="PANTHER" id="PTHR34846:SF10">
    <property type="entry name" value="CYTOPLASMIC PROTEIN"/>
    <property type="match status" value="1"/>
</dbReference>
<reference evidence="2 3" key="1">
    <citation type="submission" date="2021-04" db="EMBL/GenBank/DDBJ databases">
        <title>Draft genome sequence of Paenibacillus cisolokensis, LC2-13A.</title>
        <authorList>
            <person name="Uke A."/>
            <person name="Chhe C."/>
            <person name="Baramee S."/>
            <person name="Kosugi A."/>
        </authorList>
    </citation>
    <scope>NUCLEOTIDE SEQUENCE [LARGE SCALE GENOMIC DNA]</scope>
    <source>
        <strain evidence="2 3">LC2-13A</strain>
    </source>
</reference>
<dbReference type="InterPro" id="IPR029032">
    <property type="entry name" value="AhpD-like"/>
</dbReference>
<dbReference type="SUPFAM" id="SSF69118">
    <property type="entry name" value="AhpD-like"/>
    <property type="match status" value="1"/>
</dbReference>
<dbReference type="EMBL" id="BOVJ01000132">
    <property type="protein sequence ID" value="GIQ65426.1"/>
    <property type="molecule type" value="Genomic_DNA"/>
</dbReference>
<dbReference type="Gene3D" id="1.20.1290.10">
    <property type="entry name" value="AhpD-like"/>
    <property type="match status" value="1"/>
</dbReference>
<evidence type="ECO:0000313" key="2">
    <source>
        <dbReference type="EMBL" id="GIQ65426.1"/>
    </source>
</evidence>
<accession>A0ABQ4NB16</accession>
<organism evidence="2 3">
    <name type="scientific">Paenibacillus cisolokensis</name>
    <dbReference type="NCBI Taxonomy" id="1658519"/>
    <lineage>
        <taxon>Bacteria</taxon>
        <taxon>Bacillati</taxon>
        <taxon>Bacillota</taxon>
        <taxon>Bacilli</taxon>
        <taxon>Bacillales</taxon>
        <taxon>Paenibacillaceae</taxon>
        <taxon>Paenibacillus</taxon>
    </lineage>
</organism>
<keyword evidence="3" id="KW-1185">Reference proteome</keyword>
<sequence length="151" mass="17158">MELRMNYRNANPDAFKTMLSLEQYIKNSGLDHKLYEFMKLRASQINGCSFCIDMHAKELLRSGESMDRILLLPVWREVPLYSEAERAALELTEYATKLSEAGVPREVYDRVRSIFGEKRLSICLWPSTASMRGTGSALRPACFRAASIKAG</sequence>
<dbReference type="InterPro" id="IPR003779">
    <property type="entry name" value="CMD-like"/>
</dbReference>
<dbReference type="Proteomes" id="UP000680304">
    <property type="component" value="Unassembled WGS sequence"/>
</dbReference>
<evidence type="ECO:0000313" key="3">
    <source>
        <dbReference type="Proteomes" id="UP000680304"/>
    </source>
</evidence>
<evidence type="ECO:0000259" key="1">
    <source>
        <dbReference type="Pfam" id="PF02627"/>
    </source>
</evidence>
<dbReference type="NCBIfam" id="TIGR00778">
    <property type="entry name" value="ahpD_dom"/>
    <property type="match status" value="1"/>
</dbReference>
<feature type="domain" description="Carboxymuconolactone decarboxylase-like" evidence="1">
    <location>
        <begin position="12"/>
        <end position="93"/>
    </location>
</feature>